<dbReference type="Proteomes" id="UP000008743">
    <property type="component" value="Unassembled WGS sequence"/>
</dbReference>
<protein>
    <submittedName>
        <fullName evidence="2">Ubiquitin-conjugating enzyme E2 W</fullName>
    </submittedName>
</protein>
<evidence type="ECO:0000259" key="1">
    <source>
        <dbReference type="PROSITE" id="PS50127"/>
    </source>
</evidence>
<reference evidence="3" key="1">
    <citation type="submission" date="2011-02" db="EMBL/GenBank/DDBJ databases">
        <title>The Genome Sequence of Capsaspora owczarzaki ATCC 30864.</title>
        <authorList>
            <person name="Russ C."/>
            <person name="Cuomo C."/>
            <person name="Burger G."/>
            <person name="Gray M.W."/>
            <person name="Holland P.W.H."/>
            <person name="King N."/>
            <person name="Lang F.B.F."/>
            <person name="Roger A.J."/>
            <person name="Ruiz-Trillo I."/>
            <person name="Young S.K."/>
            <person name="Zeng Q."/>
            <person name="Gargeya S."/>
            <person name="Alvarado L."/>
            <person name="Berlin A."/>
            <person name="Chapman S.B."/>
            <person name="Chen Z."/>
            <person name="Freedman E."/>
            <person name="Gellesch M."/>
            <person name="Goldberg J."/>
            <person name="Griggs A."/>
            <person name="Gujja S."/>
            <person name="Heilman E."/>
            <person name="Heiman D."/>
            <person name="Howarth C."/>
            <person name="Mehta T."/>
            <person name="Neiman D."/>
            <person name="Pearson M."/>
            <person name="Roberts A."/>
            <person name="Saif S."/>
            <person name="Shea T."/>
            <person name="Shenoy N."/>
            <person name="Sisk P."/>
            <person name="Stolte C."/>
            <person name="Sykes S."/>
            <person name="White J."/>
            <person name="Yandava C."/>
            <person name="Haas B."/>
            <person name="Nusbaum C."/>
            <person name="Birren B."/>
        </authorList>
    </citation>
    <scope>NUCLEOTIDE SEQUENCE</scope>
    <source>
        <strain evidence="3">ATCC 30864</strain>
    </source>
</reference>
<dbReference type="RefSeq" id="XP_004365282.1">
    <property type="nucleotide sequence ID" value="XM_004365225.2"/>
</dbReference>
<dbReference type="SUPFAM" id="SSF54495">
    <property type="entry name" value="UBC-like"/>
    <property type="match status" value="1"/>
</dbReference>
<dbReference type="PANTHER" id="PTHR24067">
    <property type="entry name" value="UBIQUITIN-CONJUGATING ENZYME E2"/>
    <property type="match status" value="1"/>
</dbReference>
<dbReference type="PhylomeDB" id="A0A0D2U0R1"/>
<name>A0A0D2U0R1_CAPO3</name>
<dbReference type="InterPro" id="IPR050113">
    <property type="entry name" value="Ub_conjugating_enzyme"/>
</dbReference>
<accession>A0A0D2U0R1</accession>
<keyword evidence="3" id="KW-1185">Reference proteome</keyword>
<dbReference type="Pfam" id="PF00179">
    <property type="entry name" value="UQ_con"/>
    <property type="match status" value="1"/>
</dbReference>
<dbReference type="OMA" id="WQMDIKV"/>
<dbReference type="AlphaFoldDB" id="A0A0D2U0R1"/>
<evidence type="ECO:0000313" key="2">
    <source>
        <dbReference type="EMBL" id="KJE88831.1"/>
    </source>
</evidence>
<feature type="domain" description="UBC core" evidence="1">
    <location>
        <begin position="4"/>
        <end position="150"/>
    </location>
</feature>
<gene>
    <name evidence="2" type="ORF">CAOG_000411</name>
</gene>
<dbReference type="CDD" id="cd23808">
    <property type="entry name" value="UBCc_UBE2W"/>
    <property type="match status" value="1"/>
</dbReference>
<sequence>MAGRFTRRLQKELLDLQRSPPTGVKLEDNTTRLDQWRIHLTGADGSLYAGEHFVLRFRFGNNYPMEAPEVVFEGPNIPMHGHIYSNGHICLNVLYNEWSPALSVQSICLSLLSMLSSSPEKSWPPDNDTYVRRAIASPKQTSWAFHDDTV</sequence>
<evidence type="ECO:0000313" key="3">
    <source>
        <dbReference type="Proteomes" id="UP000008743"/>
    </source>
</evidence>
<dbReference type="SMART" id="SM00212">
    <property type="entry name" value="UBCc"/>
    <property type="match status" value="1"/>
</dbReference>
<dbReference type="eggNOG" id="KOG0427">
    <property type="taxonomic scope" value="Eukaryota"/>
</dbReference>
<dbReference type="STRING" id="595528.A0A0D2U0R1"/>
<organism evidence="2 3">
    <name type="scientific">Capsaspora owczarzaki (strain ATCC 30864)</name>
    <dbReference type="NCBI Taxonomy" id="595528"/>
    <lineage>
        <taxon>Eukaryota</taxon>
        <taxon>Filasterea</taxon>
        <taxon>Capsaspora</taxon>
    </lineage>
</organism>
<dbReference type="PROSITE" id="PS50127">
    <property type="entry name" value="UBC_2"/>
    <property type="match status" value="1"/>
</dbReference>
<dbReference type="EMBL" id="KE346360">
    <property type="protein sequence ID" value="KJE88831.1"/>
    <property type="molecule type" value="Genomic_DNA"/>
</dbReference>
<proteinExistence type="predicted"/>
<dbReference type="Gene3D" id="3.10.110.10">
    <property type="entry name" value="Ubiquitin Conjugating Enzyme"/>
    <property type="match status" value="1"/>
</dbReference>
<dbReference type="InterPro" id="IPR016135">
    <property type="entry name" value="UBQ-conjugating_enzyme/RWD"/>
</dbReference>
<dbReference type="InParanoid" id="A0A0D2U0R1"/>
<dbReference type="OrthoDB" id="406833at2759"/>
<dbReference type="InterPro" id="IPR000608">
    <property type="entry name" value="UBC"/>
</dbReference>